<evidence type="ECO:0000313" key="4">
    <source>
        <dbReference type="Proteomes" id="UP001498398"/>
    </source>
</evidence>
<dbReference type="EMBL" id="JBANRG010000001">
    <property type="protein sequence ID" value="KAK7472441.1"/>
    <property type="molecule type" value="Genomic_DNA"/>
</dbReference>
<dbReference type="Proteomes" id="UP001498398">
    <property type="component" value="Unassembled WGS sequence"/>
</dbReference>
<sequence>MRLEDFLRTPGLPRPPSSFTKTSSSYHSVPSDLESMHIKSLIQDLQDDIDGHEAEMKRLRKALTAEKRRGDALRRDVDRYRAMISPVRKLPVEILMLIFEFCCIRGSKTFGLELSFDEYFDTTNALSQTCSLWRGIVTSSPKLWAKLSINLDCTARGMPGLVKYYLRRSDIFALHLNVFAHWYDPTERLSRYNSDMEEGGGSDHDFEEIPLDDHACMELMSTGWQILADLLRENARWYDVHIELDWDIFDDERFKYTNDLVFVSLHSLSLSWPEASSNRSPYFFNMLGRRYIPNLYSLAVKNMSIVSGLPLSRVQKIIMPCLDMKWDIYSVFRYCPNAKEVVFVLPRNSLTLCNGSKSLDETETYMHIESLTVESPEGACTLSCILRFLNLPNLTTLNISATGLGDGLGIRHSLSAMLRRSVCSSLSVLDLSGDLFVSDRDLIEILSLTPSVTNFSLDARLRYPIYFTWTFFQRLTFDCDSARGDASSLTHPSDITSAETKNLLPRLQVCHFSLKQGPISRFFGGDLPDPEDILRMLKSRRSCYDGRDKLMKFGLFANLCWGLGAFEWAKVFSSTSSHMSALRQDGLELELNISFMDGKRSYF</sequence>
<dbReference type="Gene3D" id="3.80.10.10">
    <property type="entry name" value="Ribonuclease Inhibitor"/>
    <property type="match status" value="1"/>
</dbReference>
<organism evidence="3 4">
    <name type="scientific">Marasmiellus scandens</name>
    <dbReference type="NCBI Taxonomy" id="2682957"/>
    <lineage>
        <taxon>Eukaryota</taxon>
        <taxon>Fungi</taxon>
        <taxon>Dikarya</taxon>
        <taxon>Basidiomycota</taxon>
        <taxon>Agaricomycotina</taxon>
        <taxon>Agaricomycetes</taxon>
        <taxon>Agaricomycetidae</taxon>
        <taxon>Agaricales</taxon>
        <taxon>Marasmiineae</taxon>
        <taxon>Omphalotaceae</taxon>
        <taxon>Marasmiellus</taxon>
    </lineage>
</organism>
<name>A0ABR1KAD4_9AGAR</name>
<keyword evidence="4" id="KW-1185">Reference proteome</keyword>
<evidence type="ECO:0000256" key="2">
    <source>
        <dbReference type="SAM" id="MobiDB-lite"/>
    </source>
</evidence>
<proteinExistence type="predicted"/>
<protein>
    <recommendedName>
        <fullName evidence="5">F-box domain-containing protein</fullName>
    </recommendedName>
</protein>
<gene>
    <name evidence="3" type="ORF">VKT23_000556</name>
</gene>
<reference evidence="3 4" key="1">
    <citation type="submission" date="2024-01" db="EMBL/GenBank/DDBJ databases">
        <title>A draft genome for the cacao thread blight pathogen Marasmiellus scandens.</title>
        <authorList>
            <person name="Baruah I.K."/>
            <person name="Leung J."/>
            <person name="Bukari Y."/>
            <person name="Amoako-Attah I."/>
            <person name="Meinhardt L.W."/>
            <person name="Bailey B.A."/>
            <person name="Cohen S.P."/>
        </authorList>
    </citation>
    <scope>NUCLEOTIDE SEQUENCE [LARGE SCALE GENOMIC DNA]</scope>
    <source>
        <strain evidence="3 4">GH-19</strain>
    </source>
</reference>
<evidence type="ECO:0008006" key="5">
    <source>
        <dbReference type="Google" id="ProtNLM"/>
    </source>
</evidence>
<feature type="coiled-coil region" evidence="1">
    <location>
        <begin position="42"/>
        <end position="76"/>
    </location>
</feature>
<feature type="compositionally biased region" description="Low complexity" evidence="2">
    <location>
        <begin position="17"/>
        <end position="28"/>
    </location>
</feature>
<evidence type="ECO:0000313" key="3">
    <source>
        <dbReference type="EMBL" id="KAK7472441.1"/>
    </source>
</evidence>
<dbReference type="SUPFAM" id="SSF52047">
    <property type="entry name" value="RNI-like"/>
    <property type="match status" value="1"/>
</dbReference>
<keyword evidence="1" id="KW-0175">Coiled coil</keyword>
<accession>A0ABR1KAD4</accession>
<evidence type="ECO:0000256" key="1">
    <source>
        <dbReference type="SAM" id="Coils"/>
    </source>
</evidence>
<comment type="caution">
    <text evidence="3">The sequence shown here is derived from an EMBL/GenBank/DDBJ whole genome shotgun (WGS) entry which is preliminary data.</text>
</comment>
<feature type="region of interest" description="Disordered" evidence="2">
    <location>
        <begin position="1"/>
        <end position="28"/>
    </location>
</feature>
<dbReference type="InterPro" id="IPR032675">
    <property type="entry name" value="LRR_dom_sf"/>
</dbReference>